<keyword evidence="1" id="KW-1133">Transmembrane helix</keyword>
<protein>
    <submittedName>
        <fullName evidence="2">Uncharacterized protein</fullName>
    </submittedName>
</protein>
<dbReference type="AlphaFoldDB" id="A0AAD9PL53"/>
<name>A0AAD9PL53_9APIC</name>
<organism evidence="2 3">
    <name type="scientific">Babesia duncani</name>
    <dbReference type="NCBI Taxonomy" id="323732"/>
    <lineage>
        <taxon>Eukaryota</taxon>
        <taxon>Sar</taxon>
        <taxon>Alveolata</taxon>
        <taxon>Apicomplexa</taxon>
        <taxon>Aconoidasida</taxon>
        <taxon>Piroplasmida</taxon>
        <taxon>Babesiidae</taxon>
        <taxon>Babesia</taxon>
    </lineage>
</organism>
<dbReference type="Proteomes" id="UP001214638">
    <property type="component" value="Unassembled WGS sequence"/>
</dbReference>
<feature type="transmembrane region" description="Helical" evidence="1">
    <location>
        <begin position="35"/>
        <end position="57"/>
    </location>
</feature>
<feature type="transmembrane region" description="Helical" evidence="1">
    <location>
        <begin position="139"/>
        <end position="166"/>
    </location>
</feature>
<comment type="caution">
    <text evidence="2">The sequence shown here is derived from an EMBL/GenBank/DDBJ whole genome shotgun (WGS) entry which is preliminary data.</text>
</comment>
<sequence>MKDATMTSLYTINMLPGNIQRGIKRYDTINSMQKLIMLYCLSTVLTLFIAAHSIYIFSVADPECYGMATINIMYVLFQIAFDVFYLWCLNKNEAMLISYRGLDKISAICFGLLLCVYNGVESGLELANTSKFVPYHELQYAICAAFAVMIIIKVVEFVCVSNHIYYIETNMFEEKKEDEITSNLSTSRVMSPDKITNKNIPNVALTVPNRI</sequence>
<proteinExistence type="predicted"/>
<dbReference type="GeneID" id="94336016"/>
<evidence type="ECO:0000313" key="3">
    <source>
        <dbReference type="Proteomes" id="UP001214638"/>
    </source>
</evidence>
<keyword evidence="1" id="KW-0472">Membrane</keyword>
<evidence type="ECO:0000256" key="1">
    <source>
        <dbReference type="SAM" id="Phobius"/>
    </source>
</evidence>
<dbReference type="EMBL" id="JALLKP010000002">
    <property type="protein sequence ID" value="KAK2196472.1"/>
    <property type="molecule type" value="Genomic_DNA"/>
</dbReference>
<feature type="transmembrane region" description="Helical" evidence="1">
    <location>
        <begin position="69"/>
        <end position="89"/>
    </location>
</feature>
<reference evidence="2" key="1">
    <citation type="journal article" date="2023" name="Nat. Microbiol.">
        <title>Babesia duncani multi-omics identifies virulence factors and drug targets.</title>
        <authorList>
            <person name="Singh P."/>
            <person name="Lonardi S."/>
            <person name="Liang Q."/>
            <person name="Vydyam P."/>
            <person name="Khabirova E."/>
            <person name="Fang T."/>
            <person name="Gihaz S."/>
            <person name="Thekkiniath J."/>
            <person name="Munshi M."/>
            <person name="Abel S."/>
            <person name="Ciampossin L."/>
            <person name="Batugedara G."/>
            <person name="Gupta M."/>
            <person name="Lu X.M."/>
            <person name="Lenz T."/>
            <person name="Chakravarty S."/>
            <person name="Cornillot E."/>
            <person name="Hu Y."/>
            <person name="Ma W."/>
            <person name="Gonzalez L.M."/>
            <person name="Sanchez S."/>
            <person name="Estrada K."/>
            <person name="Sanchez-Flores A."/>
            <person name="Montero E."/>
            <person name="Harb O.S."/>
            <person name="Le Roch K.G."/>
            <person name="Mamoun C.B."/>
        </authorList>
    </citation>
    <scope>NUCLEOTIDE SEQUENCE</scope>
    <source>
        <strain evidence="2">WA1</strain>
    </source>
</reference>
<feature type="transmembrane region" description="Helical" evidence="1">
    <location>
        <begin position="101"/>
        <end position="119"/>
    </location>
</feature>
<dbReference type="KEGG" id="bdw:94336016"/>
<evidence type="ECO:0000313" key="2">
    <source>
        <dbReference type="EMBL" id="KAK2196472.1"/>
    </source>
</evidence>
<keyword evidence="1" id="KW-0812">Transmembrane</keyword>
<dbReference type="RefSeq" id="XP_067803314.1">
    <property type="nucleotide sequence ID" value="XM_067946750.1"/>
</dbReference>
<gene>
    <name evidence="2" type="ORF">BdWA1_001718</name>
</gene>
<accession>A0AAD9PL53</accession>
<keyword evidence="3" id="KW-1185">Reference proteome</keyword>